<dbReference type="Proteomes" id="UP000046393">
    <property type="component" value="Unplaced"/>
</dbReference>
<feature type="transmembrane region" description="Helical" evidence="1">
    <location>
        <begin position="190"/>
        <end position="210"/>
    </location>
</feature>
<proteinExistence type="predicted"/>
<dbReference type="GO" id="GO:0006670">
    <property type="term" value="P:sphingosine metabolic process"/>
    <property type="evidence" value="ECO:0007669"/>
    <property type="project" value="TreeGrafter"/>
</dbReference>
<protein>
    <submittedName>
        <fullName evidence="4">AcidPPc domain-containing protein</fullName>
    </submittedName>
</protein>
<evidence type="ECO:0000313" key="4">
    <source>
        <dbReference type="WBParaSite" id="SMUV_0000288601-mRNA-1"/>
    </source>
</evidence>
<dbReference type="PANTHER" id="PTHR14969:SF39">
    <property type="entry name" value="PHOSPHATIDIC ACID PHOSPHATASE TYPE 2_HALOPEROXIDASE DOMAIN-CONTAINING PROTEIN"/>
    <property type="match status" value="1"/>
</dbReference>
<evidence type="ECO:0000313" key="3">
    <source>
        <dbReference type="Proteomes" id="UP000046393"/>
    </source>
</evidence>
<feature type="transmembrane region" description="Helical" evidence="1">
    <location>
        <begin position="217"/>
        <end position="239"/>
    </location>
</feature>
<feature type="transmembrane region" description="Helical" evidence="1">
    <location>
        <begin position="251"/>
        <end position="272"/>
    </location>
</feature>
<dbReference type="Pfam" id="PF01569">
    <property type="entry name" value="PAP2"/>
    <property type="match status" value="1"/>
</dbReference>
<keyword evidence="1" id="KW-1133">Transmembrane helix</keyword>
<name>A0A0N5AF48_9BILA</name>
<dbReference type="Gene3D" id="1.20.144.10">
    <property type="entry name" value="Phosphatidic acid phosphatase type 2/haloperoxidase"/>
    <property type="match status" value="1"/>
</dbReference>
<feature type="transmembrane region" description="Helical" evidence="1">
    <location>
        <begin position="333"/>
        <end position="351"/>
    </location>
</feature>
<keyword evidence="1" id="KW-0472">Membrane</keyword>
<keyword evidence="1" id="KW-0812">Transmembrane</keyword>
<dbReference type="STRING" id="451379.A0A0N5AF48"/>
<dbReference type="GO" id="GO:0005789">
    <property type="term" value="C:endoplasmic reticulum membrane"/>
    <property type="evidence" value="ECO:0007669"/>
    <property type="project" value="TreeGrafter"/>
</dbReference>
<evidence type="ECO:0000259" key="2">
    <source>
        <dbReference type="SMART" id="SM00014"/>
    </source>
</evidence>
<feature type="transmembrane region" description="Helical" evidence="1">
    <location>
        <begin position="284"/>
        <end position="302"/>
    </location>
</feature>
<feature type="transmembrane region" description="Helical" evidence="1">
    <location>
        <begin position="151"/>
        <end position="170"/>
    </location>
</feature>
<organism evidence="3 4">
    <name type="scientific">Syphacia muris</name>
    <dbReference type="NCBI Taxonomy" id="451379"/>
    <lineage>
        <taxon>Eukaryota</taxon>
        <taxon>Metazoa</taxon>
        <taxon>Ecdysozoa</taxon>
        <taxon>Nematoda</taxon>
        <taxon>Chromadorea</taxon>
        <taxon>Rhabditida</taxon>
        <taxon>Spirurina</taxon>
        <taxon>Oxyuridomorpha</taxon>
        <taxon>Oxyuroidea</taxon>
        <taxon>Oxyuridae</taxon>
        <taxon>Syphacia</taxon>
    </lineage>
</organism>
<reference evidence="4" key="1">
    <citation type="submission" date="2017-02" db="UniProtKB">
        <authorList>
            <consortium name="WormBaseParasite"/>
        </authorList>
    </citation>
    <scope>IDENTIFICATION</scope>
</reference>
<dbReference type="InterPro" id="IPR000326">
    <property type="entry name" value="PAP2/HPO"/>
</dbReference>
<dbReference type="WBParaSite" id="SMUV_0000288601-mRNA-1">
    <property type="protein sequence ID" value="SMUV_0000288601-mRNA-1"/>
    <property type="gene ID" value="SMUV_0000288601"/>
</dbReference>
<dbReference type="AlphaFoldDB" id="A0A0N5AF48"/>
<sequence length="415" mass="47215">MPVSIDPFDTCQQKIEKQLKQRQHMSTECSYCSDAGNTSELSENYSVNIKADTKAYLKQYPMEKFPNWSLTNEAYYVQAPIDRYGEFAFHLRSHLTALILAGNPAIEYLQRRQTPFLTFLALIFSKLGLEEFFFSLVTSFLWLFDARLGRILAALLALGFTVSGSIKVLLCLPRPPVPPAVRLSEEDKDWAWPSNHALTGTIFPWFIWIYASNNYQLSFFGSLLLLLCVLTWNAGVIWSRVYLGVHSPCDVAAGWVIGVILLFISVGFCSRVDDFYLLASTQAPWKLSYFTCVALLAIYLQPRTWPETQSIGEVCCIFAAAVRFVSKPIFQRIFLIIYKLLGINYYSFSSLCKICPIQPDKRYSPRMRFKPTSNKFVSQSDIPYDIDLPVKFAVYSILGFTVSELCPVVFKSLGI</sequence>
<dbReference type="SUPFAM" id="SSF48317">
    <property type="entry name" value="Acid phosphatase/Vanadium-dependent haloperoxidase"/>
    <property type="match status" value="1"/>
</dbReference>
<dbReference type="SMART" id="SM00014">
    <property type="entry name" value="acidPPc"/>
    <property type="match status" value="1"/>
</dbReference>
<feature type="transmembrane region" description="Helical" evidence="1">
    <location>
        <begin position="116"/>
        <end position="144"/>
    </location>
</feature>
<keyword evidence="3" id="KW-1185">Reference proteome</keyword>
<dbReference type="GO" id="GO:0042392">
    <property type="term" value="F:sphingosine-1-phosphate phosphatase activity"/>
    <property type="evidence" value="ECO:0007669"/>
    <property type="project" value="TreeGrafter"/>
</dbReference>
<dbReference type="PANTHER" id="PTHR14969">
    <property type="entry name" value="SPHINGOSINE-1-PHOSPHATE PHOSPHOHYDROLASE"/>
    <property type="match status" value="1"/>
</dbReference>
<accession>A0A0N5AF48</accession>
<evidence type="ECO:0000256" key="1">
    <source>
        <dbReference type="SAM" id="Phobius"/>
    </source>
</evidence>
<feature type="domain" description="Phosphatidic acid phosphatase type 2/haloperoxidase" evidence="2">
    <location>
        <begin position="148"/>
        <end position="266"/>
    </location>
</feature>
<dbReference type="InterPro" id="IPR036938">
    <property type="entry name" value="PAP2/HPO_sf"/>
</dbReference>